<accession>A0ABM0K6I3</accession>
<feature type="chain" id="PRO_5045428675" evidence="1">
    <location>
        <begin position="18"/>
        <end position="125"/>
    </location>
</feature>
<dbReference type="GeneID" id="101845278"/>
<keyword evidence="1" id="KW-0732">Signal</keyword>
<name>A0ABM0K6I3_APLCA</name>
<protein>
    <submittedName>
        <fullName evidence="4">Uncharacterized protein LOC101845278</fullName>
    </submittedName>
</protein>
<proteinExistence type="predicted"/>
<keyword evidence="3" id="KW-1185">Reference proteome</keyword>
<organism evidence="3 4">
    <name type="scientific">Aplysia californica</name>
    <name type="common">California sea hare</name>
    <dbReference type="NCBI Taxonomy" id="6500"/>
    <lineage>
        <taxon>Eukaryota</taxon>
        <taxon>Metazoa</taxon>
        <taxon>Spiralia</taxon>
        <taxon>Lophotrochozoa</taxon>
        <taxon>Mollusca</taxon>
        <taxon>Gastropoda</taxon>
        <taxon>Heterobranchia</taxon>
        <taxon>Euthyneura</taxon>
        <taxon>Tectipleura</taxon>
        <taxon>Aplysiida</taxon>
        <taxon>Aplysioidea</taxon>
        <taxon>Aplysiidae</taxon>
        <taxon>Aplysia</taxon>
    </lineage>
</organism>
<dbReference type="Proteomes" id="UP000694888">
    <property type="component" value="Unplaced"/>
</dbReference>
<dbReference type="RefSeq" id="XP_005109895.1">
    <property type="nucleotide sequence ID" value="XM_005109838.3"/>
</dbReference>
<gene>
    <name evidence="4" type="primary">LOC101845278</name>
</gene>
<dbReference type="Pfam" id="PF00095">
    <property type="entry name" value="WAP"/>
    <property type="match status" value="1"/>
</dbReference>
<feature type="signal peptide" evidence="1">
    <location>
        <begin position="1"/>
        <end position="17"/>
    </location>
</feature>
<evidence type="ECO:0000259" key="2">
    <source>
        <dbReference type="Pfam" id="PF00095"/>
    </source>
</evidence>
<feature type="domain" description="WAP" evidence="2">
    <location>
        <begin position="25"/>
        <end position="63"/>
    </location>
</feature>
<dbReference type="InterPro" id="IPR008197">
    <property type="entry name" value="WAP_dom"/>
</dbReference>
<sequence>MNACLFLLFLASIGTQAYIRLPELACPSDPDATVPCGEECSRDADCRRGAMCCTDSCAGKSCYNVTKSCTGVGGKTYAHRDTMNHTRAVDGEDTESCGMCWCFDGQLTCYRHECYVPGGPPLALP</sequence>
<evidence type="ECO:0000256" key="1">
    <source>
        <dbReference type="SAM" id="SignalP"/>
    </source>
</evidence>
<reference evidence="4" key="1">
    <citation type="submission" date="2025-08" db="UniProtKB">
        <authorList>
            <consortium name="RefSeq"/>
        </authorList>
    </citation>
    <scope>IDENTIFICATION</scope>
</reference>
<evidence type="ECO:0000313" key="3">
    <source>
        <dbReference type="Proteomes" id="UP000694888"/>
    </source>
</evidence>
<evidence type="ECO:0000313" key="4">
    <source>
        <dbReference type="RefSeq" id="XP_005109895.1"/>
    </source>
</evidence>